<dbReference type="InterPro" id="IPR042150">
    <property type="entry name" value="MmRce1-like"/>
</dbReference>
<feature type="transmembrane region" description="Helical" evidence="1">
    <location>
        <begin position="80"/>
        <end position="99"/>
    </location>
</feature>
<dbReference type="GO" id="GO:0004175">
    <property type="term" value="F:endopeptidase activity"/>
    <property type="evidence" value="ECO:0007669"/>
    <property type="project" value="UniProtKB-ARBA"/>
</dbReference>
<gene>
    <name evidence="3" type="ORF">SAMN02745823_00772</name>
</gene>
<dbReference type="InterPro" id="IPR003675">
    <property type="entry name" value="Rce1/LyrA-like_dom"/>
</dbReference>
<dbReference type="Pfam" id="PF02517">
    <property type="entry name" value="Rce1-like"/>
    <property type="match status" value="1"/>
</dbReference>
<dbReference type="RefSeq" id="WP_073076344.1">
    <property type="nucleotide sequence ID" value="NZ_FQXV01000002.1"/>
</dbReference>
<feature type="transmembrane region" description="Helical" evidence="1">
    <location>
        <begin position="12"/>
        <end position="32"/>
    </location>
</feature>
<proteinExistence type="predicted"/>
<keyword evidence="1" id="KW-1133">Transmembrane helix</keyword>
<keyword evidence="1" id="KW-0472">Membrane</keyword>
<feature type="transmembrane region" description="Helical" evidence="1">
    <location>
        <begin position="111"/>
        <end position="130"/>
    </location>
</feature>
<feature type="domain" description="CAAX prenyl protease 2/Lysostaphin resistance protein A-like" evidence="2">
    <location>
        <begin position="120"/>
        <end position="220"/>
    </location>
</feature>
<evidence type="ECO:0000259" key="2">
    <source>
        <dbReference type="Pfam" id="PF02517"/>
    </source>
</evidence>
<dbReference type="PANTHER" id="PTHR35797:SF1">
    <property type="entry name" value="PROTEASE"/>
    <property type="match status" value="1"/>
</dbReference>
<name>A0A1M5VDE3_9FIRM</name>
<feature type="transmembrane region" description="Helical" evidence="1">
    <location>
        <begin position="151"/>
        <end position="170"/>
    </location>
</feature>
<reference evidence="3 4" key="1">
    <citation type="submission" date="2016-11" db="EMBL/GenBank/DDBJ databases">
        <authorList>
            <person name="Jaros S."/>
            <person name="Januszkiewicz K."/>
            <person name="Wedrychowicz H."/>
        </authorList>
    </citation>
    <scope>NUCLEOTIDE SEQUENCE [LARGE SCALE GENOMIC DNA]</scope>
    <source>
        <strain evidence="3 4">DSM 10068</strain>
    </source>
</reference>
<dbReference type="PANTHER" id="PTHR35797">
    <property type="entry name" value="PROTEASE-RELATED"/>
    <property type="match status" value="1"/>
</dbReference>
<evidence type="ECO:0000313" key="3">
    <source>
        <dbReference type="EMBL" id="SHH73211.1"/>
    </source>
</evidence>
<feature type="transmembrane region" description="Helical" evidence="1">
    <location>
        <begin position="207"/>
        <end position="226"/>
    </location>
</feature>
<keyword evidence="3" id="KW-0378">Hydrolase</keyword>
<feature type="transmembrane region" description="Helical" evidence="1">
    <location>
        <begin position="182"/>
        <end position="200"/>
    </location>
</feature>
<keyword evidence="4" id="KW-1185">Reference proteome</keyword>
<dbReference type="GO" id="GO:0080120">
    <property type="term" value="P:CAAX-box protein maturation"/>
    <property type="evidence" value="ECO:0007669"/>
    <property type="project" value="UniProtKB-ARBA"/>
</dbReference>
<evidence type="ECO:0000256" key="1">
    <source>
        <dbReference type="SAM" id="Phobius"/>
    </source>
</evidence>
<dbReference type="EMBL" id="FQXV01000002">
    <property type="protein sequence ID" value="SHH73211.1"/>
    <property type="molecule type" value="Genomic_DNA"/>
</dbReference>
<evidence type="ECO:0000313" key="4">
    <source>
        <dbReference type="Proteomes" id="UP000183995"/>
    </source>
</evidence>
<feature type="transmembrane region" description="Helical" evidence="1">
    <location>
        <begin position="232"/>
        <end position="252"/>
    </location>
</feature>
<dbReference type="Proteomes" id="UP000183995">
    <property type="component" value="Unassembled WGS sequence"/>
</dbReference>
<organism evidence="3 4">
    <name type="scientific">Sporobacter termitidis DSM 10068</name>
    <dbReference type="NCBI Taxonomy" id="1123282"/>
    <lineage>
        <taxon>Bacteria</taxon>
        <taxon>Bacillati</taxon>
        <taxon>Bacillota</taxon>
        <taxon>Clostridia</taxon>
        <taxon>Eubacteriales</taxon>
        <taxon>Oscillospiraceae</taxon>
        <taxon>Sporobacter</taxon>
    </lineage>
</organism>
<keyword evidence="3" id="KW-0645">Protease</keyword>
<accession>A0A1M5VDE3</accession>
<dbReference type="AlphaFoldDB" id="A0A1M5VDE3"/>
<dbReference type="OrthoDB" id="9777755at2"/>
<feature type="transmembrane region" description="Helical" evidence="1">
    <location>
        <begin position="38"/>
        <end position="59"/>
    </location>
</feature>
<keyword evidence="1" id="KW-0812">Transmembrane</keyword>
<protein>
    <submittedName>
        <fullName evidence="3">CAAX protease self-immunity</fullName>
    </submittedName>
</protein>
<sequence length="274" mass="30273">MKNASMKYVIFTYLFFWAFIGVIGLFLMVLQLDEVASVLQIISAWSPTIVILFMFGKLYKNEKLLPFLKRQFSGKIKISVVLWILAVLGLTCVGTLLYFNITDKLPLQKLLIAPGAVGALLLNSIITGATGEELGWRGYLLNALTKKYSPLKAAIIVGIVWSFWHLPLWFLSGYAGWEVAGYGLLFTVSLTSASILITMFYSLSHNLLIPILIHFLMNFLMGLVALEQSIASFAVTSALYLAAAVIAILVNYKKVLYGRPARVSPMTDSEAGSL</sequence>
<dbReference type="STRING" id="1123282.SAMN02745823_00772"/>
<dbReference type="GO" id="GO:0006508">
    <property type="term" value="P:proteolysis"/>
    <property type="evidence" value="ECO:0007669"/>
    <property type="project" value="UniProtKB-KW"/>
</dbReference>